<feature type="coiled-coil region" evidence="3">
    <location>
        <begin position="301"/>
        <end position="328"/>
    </location>
</feature>
<evidence type="ECO:0000313" key="6">
    <source>
        <dbReference type="EMBL" id="KAK0394962.1"/>
    </source>
</evidence>
<dbReference type="SUPFAM" id="SSF51445">
    <property type="entry name" value="(Trans)glycosidases"/>
    <property type="match status" value="1"/>
</dbReference>
<feature type="coiled-coil region" evidence="3">
    <location>
        <begin position="1012"/>
        <end position="1133"/>
    </location>
</feature>
<keyword evidence="3" id="KW-0175">Coiled coil</keyword>
<feature type="compositionally biased region" description="Low complexity" evidence="4">
    <location>
        <begin position="2218"/>
        <end position="2234"/>
    </location>
</feature>
<evidence type="ECO:0000256" key="1">
    <source>
        <dbReference type="ARBA" id="ARBA00010646"/>
    </source>
</evidence>
<feature type="compositionally biased region" description="Basic and acidic residues" evidence="4">
    <location>
        <begin position="1644"/>
        <end position="1658"/>
    </location>
</feature>
<feature type="coiled-coil region" evidence="3">
    <location>
        <begin position="742"/>
        <end position="802"/>
    </location>
</feature>
<accession>A0AA39GZI2</accession>
<protein>
    <recommendedName>
        <fullName evidence="8">Lysozyme</fullName>
    </recommendedName>
</protein>
<feature type="region of interest" description="Disordered" evidence="4">
    <location>
        <begin position="2004"/>
        <end position="2047"/>
    </location>
</feature>
<dbReference type="CDD" id="cd06416">
    <property type="entry name" value="GH25_Lys1-like"/>
    <property type="match status" value="1"/>
</dbReference>
<dbReference type="GO" id="GO:0045087">
    <property type="term" value="P:innate immune response"/>
    <property type="evidence" value="ECO:0007669"/>
    <property type="project" value="TreeGrafter"/>
</dbReference>
<feature type="signal peptide" evidence="5">
    <location>
        <begin position="1"/>
        <end position="19"/>
    </location>
</feature>
<dbReference type="PANTHER" id="PTHR23208:SF36">
    <property type="entry name" value="LYSOZYME-RELATED"/>
    <property type="match status" value="1"/>
</dbReference>
<dbReference type="EMBL" id="JAUCMV010000005">
    <property type="protein sequence ID" value="KAK0394962.1"/>
    <property type="molecule type" value="Genomic_DNA"/>
</dbReference>
<feature type="coiled-coil region" evidence="3">
    <location>
        <begin position="1173"/>
        <end position="1288"/>
    </location>
</feature>
<feature type="region of interest" description="Disordered" evidence="4">
    <location>
        <begin position="1626"/>
        <end position="1802"/>
    </location>
</feature>
<evidence type="ECO:0000256" key="4">
    <source>
        <dbReference type="SAM" id="MobiDB-lite"/>
    </source>
</evidence>
<keyword evidence="2 5" id="KW-0732">Signal</keyword>
<name>A0AA39GZI2_9BILA</name>
<feature type="compositionally biased region" description="Acidic residues" evidence="4">
    <location>
        <begin position="1928"/>
        <end position="1938"/>
    </location>
</feature>
<feature type="compositionally biased region" description="Basic and acidic residues" evidence="4">
    <location>
        <begin position="2206"/>
        <end position="2217"/>
    </location>
</feature>
<gene>
    <name evidence="6" type="ORF">QR680_001032</name>
</gene>
<sequence>MKSLFVLAFVAVAFQPILATKGIDAIQAISVNGFKCLQNEGYSFFIGRVFTSLGHVDLGGMRNIKNAHAAGMQQVDGYFFPCLKTTCGSASSQIEKAVNRMRTEGVQVGTLWLDVEIHAWPASHVNNRAFVKEMVAKAQDMGVTIGIYSSYVNWQAIVGSTWNEVSNLPLWWGDYNGHEDFTGFHSFGGWSKPQIHQYAGNIRTGCGINVDISCQICSNMDESSGSQNPPAANLANNIDKDATQRTDLQKGIAVLQQELFDNNERMAEIERSAKDLAVENGILKSNIAAVEKDRTDRIRILHEAEGIRDDLMARKNAAEEKVALLTNRATLFEGQVERLTLEKKYIADELDTTKRALKERLAEKCKLQLEIDQFQQAKQSIEYEKDRWKTEKEILLNSKSWYTKEITERDNTVATLRIQLGSMEARYEAEKALLIDERNDALAREESSQESIESLRKDVSELNDKLKEAYDERSRYLTDFDLEIQAKDRIINSLREQEEEASKENILLREENNKNESLINECKNALMSSQEDMNAQRAEFEKLIEEKEKNIKELQTELEKANELLKVNCQQVSERDIAELSPSAAEAARLIRGKVSLTAIYHEHTKALNKIEQLTEENKRLDNYIKEIVQEFEEKIPKFMEERESYKRLEETCSDLDHHLAAVRDERDLIEHQKTEIQRELNFTKGRLESVQIAHEEHKKRVKFLTYLIEKGQNPEATDNENDNDMQDDLLFRNIEELHEMNVSLRERLRVTDKKLEDAIENARNDEAQKNLEVTKRYEAKIRENEEQMRLMGLNIQQLQEQVISYKTLAEQAAIGHAHATSPLNSIEMQELRAEKEKLSAAYESLRERFEIYRQERTKADEVYEQRIEQQIQLIGELRAVKAKLDSDVASIQCNAQAASKQILQVDKDMLMMRQRLEKANTDKKLADQRVEQVTKSLMIAHEEIARHKTSVQILQTEVEKERRALQRVETELQVLRHSQSMSENIARTLSQLDNRLKFVDDERTLRVGTQMDALTVERDNLKTLLSQMNDDVKRSMNDRELERQKYAQEVELLKLAKKKAEQEMSLLQNENDAFKAKVSTLEKQFIGFDKESGDKKANQQVINRNDYLETQVRELEEKLDDANMKLEAKDRELATFKTLTAKIEDSLKDKDQFSLLERNQLQSQVEGAHAALSESRDIITRLREQIATMESEATAQSTAFEQRKYQYELEVQEFERRLNDMERLRNEFADQVDSLAVKVVEQEGELATFAASEQSLKAQIEVFQQEMGALRTELEENQKENANYKSKLSVSQYEAERLLSIERDEVQKLRDVVAANDARDKEHGEKVELLYNKIEELVKRLAVAETVSSSMFNASSSSIDSAYDPSNSMESMSLLIEYMRKEKAAAIERSSTAELKLKTAVAQATIDHEKIHALEGNIKELQTQIQVHLSELKDKNELVSRLNLLQSVQSDKKRLEDNVAQLTQALNNTNKMIEELNQKVKTAETEKQIEAAKAIDALSDLANERRDKEAWRQRYQQSEETSARNSIANIKDLQAKVASLEGDNKKYIDSLAKTRTEKEQLQQSYQKAVTTVNSLRTLAKKYKDQAEARESTSASVSQAQYEQIQKEKDELAEAVQKLKKQVEEVEMERDEAQLRLSALSSTRDLKRGNSEENKEEQPVEVQQRAADASPTPGTSQQAAQSSDACEAGSFVVSTQPSAVDSSTGHSVAVTSAQALPSSSGVSFSFSLPKTDSKDSSGTPSVEPAEARGLDSDVPQSSTQAFRSDGSDSHLISSSSTGRGFPAKRRHPDVEDLFSQDDSFGDTGAMNILAEAAAMRKRFRSSPTEVSTSSEVGIPNAVPESGEVEEDVDVGVGDVDVDVGGEDDIPDAGEDSRDSNVSGEYHGDDVEDAGNEELPQPLNQEPDVIDVDDEEHDEDEVVVLEPRADANLPDDELDEEYDENRNDDALDLDEIEDEDEGDDLGEIDVHYEPNMYDDEVSGSASGSGLQNMRSIPAEPVVYDVLDSSDDEDFARGMGDVAYEPADSGTQSNQGPLEDDDNPEDPTSSPDMVRKYLTELQWKKKRRRKKIRRLERRIEVAKIIKDIAEEYTDFIKIKTRALHKPLKAIAKYHKTLNAMKGDLIKRKRLQTKKLDRLDIIVEKREEYLEERLKPEANRMKIKVFDYMERKRPSPPVKEEENSDVSEHSEDSEDPESSKESEESDASEESQGSEHSEESDGSKEFQGSQDSDGSEDSLSQFPAKLRGSPTRVIKIKVNL</sequence>
<feature type="chain" id="PRO_5041297068" description="Lysozyme" evidence="5">
    <location>
        <begin position="20"/>
        <end position="2253"/>
    </location>
</feature>
<feature type="compositionally biased region" description="Polar residues" evidence="4">
    <location>
        <begin position="1692"/>
        <end position="1717"/>
    </location>
</feature>
<evidence type="ECO:0000256" key="3">
    <source>
        <dbReference type="SAM" id="Coils"/>
    </source>
</evidence>
<dbReference type="PROSITE" id="PS51904">
    <property type="entry name" value="GLYCOSYL_HYDROL_F25_2"/>
    <property type="match status" value="1"/>
</dbReference>
<feature type="coiled-coil region" evidence="3">
    <location>
        <begin position="829"/>
        <end position="856"/>
    </location>
</feature>
<feature type="region of interest" description="Disordered" evidence="4">
    <location>
        <begin position="1816"/>
        <end position="1962"/>
    </location>
</feature>
<feature type="coiled-coil region" evidence="3">
    <location>
        <begin position="445"/>
        <end position="571"/>
    </location>
</feature>
<organism evidence="6 7">
    <name type="scientific">Steinernema hermaphroditum</name>
    <dbReference type="NCBI Taxonomy" id="289476"/>
    <lineage>
        <taxon>Eukaryota</taxon>
        <taxon>Metazoa</taxon>
        <taxon>Ecdysozoa</taxon>
        <taxon>Nematoda</taxon>
        <taxon>Chromadorea</taxon>
        <taxon>Rhabditida</taxon>
        <taxon>Tylenchina</taxon>
        <taxon>Panagrolaimomorpha</taxon>
        <taxon>Strongyloidoidea</taxon>
        <taxon>Steinernematidae</taxon>
        <taxon>Steinernema</taxon>
    </lineage>
</organism>
<comment type="caution">
    <text evidence="6">The sequence shown here is derived from an EMBL/GenBank/DDBJ whole genome shotgun (WGS) entry which is preliminary data.</text>
</comment>
<dbReference type="GO" id="GO:0009253">
    <property type="term" value="P:peptidoglycan catabolic process"/>
    <property type="evidence" value="ECO:0007669"/>
    <property type="project" value="InterPro"/>
</dbReference>
<feature type="coiled-coil region" evidence="3">
    <location>
        <begin position="604"/>
        <end position="680"/>
    </location>
</feature>
<dbReference type="PANTHER" id="PTHR23208">
    <property type="entry name" value="LYSOZYME PROTEIN"/>
    <property type="match status" value="1"/>
</dbReference>
<dbReference type="InterPro" id="IPR002053">
    <property type="entry name" value="Glyco_hydro_25"/>
</dbReference>
<keyword evidence="7" id="KW-1185">Reference proteome</keyword>
<feature type="compositionally biased region" description="Low complexity" evidence="4">
    <location>
        <begin position="1821"/>
        <end position="1832"/>
    </location>
</feature>
<comment type="similarity">
    <text evidence="1">Belongs to the glycosyl hydrolase 25 family.</text>
</comment>
<feature type="compositionally biased region" description="Acidic residues" evidence="4">
    <location>
        <begin position="1842"/>
        <end position="1869"/>
    </location>
</feature>
<dbReference type="GO" id="GO:0016998">
    <property type="term" value="P:cell wall macromolecule catabolic process"/>
    <property type="evidence" value="ECO:0007669"/>
    <property type="project" value="InterPro"/>
</dbReference>
<dbReference type="GO" id="GO:0007165">
    <property type="term" value="P:signal transduction"/>
    <property type="evidence" value="ECO:0007669"/>
    <property type="project" value="TreeGrafter"/>
</dbReference>
<evidence type="ECO:0000313" key="7">
    <source>
        <dbReference type="Proteomes" id="UP001175271"/>
    </source>
</evidence>
<dbReference type="Proteomes" id="UP001175271">
    <property type="component" value="Unassembled WGS sequence"/>
</dbReference>
<feature type="compositionally biased region" description="Polar residues" evidence="4">
    <location>
        <begin position="1672"/>
        <end position="1684"/>
    </location>
</feature>
<feature type="compositionally biased region" description="Low complexity" evidence="4">
    <location>
        <begin position="1718"/>
        <end position="1727"/>
    </location>
</feature>
<feature type="compositionally biased region" description="Acidic residues" evidence="4">
    <location>
        <begin position="1945"/>
        <end position="1962"/>
    </location>
</feature>
<proteinExistence type="inferred from homology"/>
<dbReference type="InterPro" id="IPR051595">
    <property type="entry name" value="GH25_Enzymes"/>
</dbReference>
<dbReference type="InterPro" id="IPR017853">
    <property type="entry name" value="GH"/>
</dbReference>
<evidence type="ECO:0000256" key="2">
    <source>
        <dbReference type="ARBA" id="ARBA00022729"/>
    </source>
</evidence>
<evidence type="ECO:0008006" key="8">
    <source>
        <dbReference type="Google" id="ProtNLM"/>
    </source>
</evidence>
<feature type="region of interest" description="Disordered" evidence="4">
    <location>
        <begin position="2164"/>
        <end position="2253"/>
    </location>
</feature>
<feature type="compositionally biased region" description="Acidic residues" evidence="4">
    <location>
        <begin position="1903"/>
        <end position="1918"/>
    </location>
</feature>
<evidence type="ECO:0000256" key="5">
    <source>
        <dbReference type="SAM" id="SignalP"/>
    </source>
</evidence>
<reference evidence="6" key="1">
    <citation type="submission" date="2023-06" db="EMBL/GenBank/DDBJ databases">
        <title>Genomic analysis of the entomopathogenic nematode Steinernema hermaphroditum.</title>
        <authorList>
            <person name="Schwarz E.M."/>
            <person name="Heppert J.K."/>
            <person name="Baniya A."/>
            <person name="Schwartz H.T."/>
            <person name="Tan C.-H."/>
            <person name="Antoshechkin I."/>
            <person name="Sternberg P.W."/>
            <person name="Goodrich-Blair H."/>
            <person name="Dillman A.R."/>
        </authorList>
    </citation>
    <scope>NUCLEOTIDE SEQUENCE</scope>
    <source>
        <strain evidence="6">PS9179</strain>
        <tissue evidence="6">Whole animal</tissue>
    </source>
</reference>
<feature type="coiled-coil region" evidence="3">
    <location>
        <begin position="917"/>
        <end position="979"/>
    </location>
</feature>
<dbReference type="Gene3D" id="3.20.20.80">
    <property type="entry name" value="Glycosidases"/>
    <property type="match status" value="1"/>
</dbReference>
<feature type="compositionally biased region" description="Basic and acidic residues" evidence="4">
    <location>
        <begin position="2164"/>
        <end position="2183"/>
    </location>
</feature>
<dbReference type="GO" id="GO:0003796">
    <property type="term" value="F:lysozyme activity"/>
    <property type="evidence" value="ECO:0007669"/>
    <property type="project" value="InterPro"/>
</dbReference>